<evidence type="ECO:0000313" key="17">
    <source>
        <dbReference type="EMBL" id="QTL98985.1"/>
    </source>
</evidence>
<dbReference type="PANTHER" id="PTHR13697">
    <property type="entry name" value="PHOSPHOFRUCTOKINASE"/>
    <property type="match status" value="1"/>
</dbReference>
<keyword evidence="18" id="KW-1185">Reference proteome</keyword>
<feature type="binding site" description="in other chain" evidence="15">
    <location>
        <begin position="186"/>
        <end position="188"/>
    </location>
    <ligand>
        <name>ADP</name>
        <dbReference type="ChEBI" id="CHEBI:456216"/>
        <note>allosteric activator; ligand shared between dimeric partners</note>
    </ligand>
</feature>
<evidence type="ECO:0000256" key="15">
    <source>
        <dbReference type="HAMAP-Rule" id="MF_00339"/>
    </source>
</evidence>
<dbReference type="NCBIfam" id="TIGR02482">
    <property type="entry name" value="PFKA_ATP"/>
    <property type="match status" value="1"/>
</dbReference>
<dbReference type="HAMAP" id="MF_00339">
    <property type="entry name" value="Phosphofructokinase_I_B1"/>
    <property type="match status" value="1"/>
</dbReference>
<evidence type="ECO:0000256" key="7">
    <source>
        <dbReference type="ARBA" id="ARBA00022679"/>
    </source>
</evidence>
<comment type="subunit">
    <text evidence="15">Homotetramer.</text>
</comment>
<feature type="active site" description="Proton acceptor" evidence="15">
    <location>
        <position position="128"/>
    </location>
</feature>
<evidence type="ECO:0000256" key="3">
    <source>
        <dbReference type="ARBA" id="ARBA00004496"/>
    </source>
</evidence>
<dbReference type="GO" id="GO:0070095">
    <property type="term" value="F:fructose-6-phosphate binding"/>
    <property type="evidence" value="ECO:0007669"/>
    <property type="project" value="TreeGrafter"/>
</dbReference>
<reference evidence="17" key="1">
    <citation type="submission" date="2019-12" db="EMBL/GenBank/DDBJ databases">
        <authorList>
            <person name="zhang j."/>
            <person name="sun C.M."/>
        </authorList>
    </citation>
    <scope>NUCLEOTIDE SEQUENCE</scope>
    <source>
        <strain evidence="17">NS-1</strain>
    </source>
</reference>
<feature type="binding site" evidence="15">
    <location>
        <begin position="72"/>
        <end position="73"/>
    </location>
    <ligand>
        <name>ATP</name>
        <dbReference type="ChEBI" id="CHEBI:30616"/>
    </ligand>
</feature>
<dbReference type="Pfam" id="PF00365">
    <property type="entry name" value="PFK"/>
    <property type="match status" value="1"/>
</dbReference>
<dbReference type="GO" id="GO:0048029">
    <property type="term" value="F:monosaccharide binding"/>
    <property type="evidence" value="ECO:0007669"/>
    <property type="project" value="TreeGrafter"/>
</dbReference>
<evidence type="ECO:0000256" key="10">
    <source>
        <dbReference type="ARBA" id="ARBA00022777"/>
    </source>
</evidence>
<feature type="binding site" description="in other chain" evidence="15">
    <location>
        <begin position="126"/>
        <end position="128"/>
    </location>
    <ligand>
        <name>substrate</name>
        <note>ligand shared between dimeric partners</note>
    </ligand>
</feature>
<evidence type="ECO:0000256" key="11">
    <source>
        <dbReference type="ARBA" id="ARBA00022840"/>
    </source>
</evidence>
<feature type="domain" description="Phosphofructokinase" evidence="16">
    <location>
        <begin position="3"/>
        <end position="288"/>
    </location>
</feature>
<feature type="binding site" evidence="15">
    <location>
        <position position="103"/>
    </location>
    <ligand>
        <name>Mg(2+)</name>
        <dbReference type="ChEBI" id="CHEBI:18420"/>
        <note>catalytic</note>
    </ligand>
</feature>
<dbReference type="PRINTS" id="PR00476">
    <property type="entry name" value="PHFRCTKINASE"/>
</dbReference>
<dbReference type="InterPro" id="IPR012003">
    <property type="entry name" value="ATP_PFK_prok-type"/>
</dbReference>
<comment type="pathway">
    <text evidence="4 15">Carbohydrate degradation; glycolysis; D-glyceraldehyde 3-phosphate and glycerone phosphate from D-glucose: step 3/4.</text>
</comment>
<dbReference type="GO" id="GO:0006002">
    <property type="term" value="P:fructose 6-phosphate metabolic process"/>
    <property type="evidence" value="ECO:0007669"/>
    <property type="project" value="UniProtKB-UniRule"/>
</dbReference>
<dbReference type="GO" id="GO:0003872">
    <property type="term" value="F:6-phosphofructokinase activity"/>
    <property type="evidence" value="ECO:0007669"/>
    <property type="project" value="UniProtKB-UniRule"/>
</dbReference>
<name>A0A8A7KFW5_9FIRM</name>
<keyword evidence="10 15" id="KW-0418">Kinase</keyword>
<comment type="activity regulation">
    <text evidence="15">Allosterically activated by ADP and other diphosphonucleosides, and allosterically inhibited by phosphoenolpyruvate.</text>
</comment>
<dbReference type="SUPFAM" id="SSF53784">
    <property type="entry name" value="Phosphofructokinase"/>
    <property type="match status" value="1"/>
</dbReference>
<comment type="cofactor">
    <cofactor evidence="1 15">
        <name>Mg(2+)</name>
        <dbReference type="ChEBI" id="CHEBI:18420"/>
    </cofactor>
</comment>
<dbReference type="GO" id="GO:0030388">
    <property type="term" value="P:fructose 1,6-bisphosphate metabolic process"/>
    <property type="evidence" value="ECO:0007669"/>
    <property type="project" value="TreeGrafter"/>
</dbReference>
<proteinExistence type="inferred from homology"/>
<feature type="binding site" description="in other chain" evidence="15">
    <location>
        <position position="155"/>
    </location>
    <ligand>
        <name>ADP</name>
        <dbReference type="ChEBI" id="CHEBI:456216"/>
        <note>allosteric activator; ligand shared between dimeric partners</note>
    </ligand>
</feature>
<dbReference type="PROSITE" id="PS00433">
    <property type="entry name" value="PHOSPHOFRUCTOKINASE"/>
    <property type="match status" value="1"/>
</dbReference>
<feature type="binding site" evidence="15">
    <location>
        <begin position="21"/>
        <end position="25"/>
    </location>
    <ligand>
        <name>ADP</name>
        <dbReference type="ChEBI" id="CHEBI:456216"/>
        <note>allosteric activator; ligand shared between dimeric partners</note>
    </ligand>
</feature>
<dbReference type="EC" id="2.7.1.11" evidence="15"/>
<protein>
    <recommendedName>
        <fullName evidence="15">ATP-dependent 6-phosphofructokinase</fullName>
        <shortName evidence="15">ATP-PFK</shortName>
        <shortName evidence="15">Phosphofructokinase</shortName>
        <ecNumber evidence="15">2.7.1.11</ecNumber>
    </recommendedName>
    <alternativeName>
        <fullName evidence="15">Phosphohexokinase</fullName>
    </alternativeName>
</protein>
<dbReference type="InterPro" id="IPR015912">
    <property type="entry name" value="Phosphofructokinase_CS"/>
</dbReference>
<dbReference type="GO" id="GO:0016208">
    <property type="term" value="F:AMP binding"/>
    <property type="evidence" value="ECO:0007669"/>
    <property type="project" value="TreeGrafter"/>
</dbReference>
<comment type="catalytic activity">
    <reaction evidence="14 15">
        <text>beta-D-fructose 6-phosphate + ATP = beta-D-fructose 1,6-bisphosphate + ADP + H(+)</text>
        <dbReference type="Rhea" id="RHEA:16109"/>
        <dbReference type="ChEBI" id="CHEBI:15378"/>
        <dbReference type="ChEBI" id="CHEBI:30616"/>
        <dbReference type="ChEBI" id="CHEBI:32966"/>
        <dbReference type="ChEBI" id="CHEBI:57634"/>
        <dbReference type="ChEBI" id="CHEBI:456216"/>
        <dbReference type="EC" id="2.7.1.11"/>
    </reaction>
</comment>
<dbReference type="KEGG" id="ifn:GM661_13965"/>
<keyword evidence="6 15" id="KW-0021">Allosteric enzyme</keyword>
<dbReference type="GO" id="GO:0005945">
    <property type="term" value="C:6-phosphofructokinase complex"/>
    <property type="evidence" value="ECO:0007669"/>
    <property type="project" value="TreeGrafter"/>
</dbReference>
<evidence type="ECO:0000256" key="9">
    <source>
        <dbReference type="ARBA" id="ARBA00022741"/>
    </source>
</evidence>
<dbReference type="GO" id="GO:0061621">
    <property type="term" value="P:canonical glycolysis"/>
    <property type="evidence" value="ECO:0007669"/>
    <property type="project" value="TreeGrafter"/>
</dbReference>
<keyword evidence="13 15" id="KW-0324">Glycolysis</keyword>
<feature type="binding site" evidence="15">
    <location>
        <position position="163"/>
    </location>
    <ligand>
        <name>substrate</name>
        <note>ligand shared between dimeric partners</note>
    </ligand>
</feature>
<evidence type="ECO:0000256" key="12">
    <source>
        <dbReference type="ARBA" id="ARBA00022842"/>
    </source>
</evidence>
<evidence type="ECO:0000256" key="5">
    <source>
        <dbReference type="ARBA" id="ARBA00022490"/>
    </source>
</evidence>
<evidence type="ECO:0000256" key="6">
    <source>
        <dbReference type="ARBA" id="ARBA00022533"/>
    </source>
</evidence>
<dbReference type="RefSeq" id="WP_125991263.1">
    <property type="nucleotide sequence ID" value="NZ_CP046640.1"/>
</dbReference>
<dbReference type="GO" id="GO:0046872">
    <property type="term" value="F:metal ion binding"/>
    <property type="evidence" value="ECO:0007669"/>
    <property type="project" value="UniProtKB-KW"/>
</dbReference>
<comment type="caution">
    <text evidence="15">Lacks conserved residue(s) required for the propagation of feature annotation.</text>
</comment>
<evidence type="ECO:0000256" key="4">
    <source>
        <dbReference type="ARBA" id="ARBA00004679"/>
    </source>
</evidence>
<organism evidence="17 18">
    <name type="scientific">Iocasia fonsfrigidae</name>
    <dbReference type="NCBI Taxonomy" id="2682810"/>
    <lineage>
        <taxon>Bacteria</taxon>
        <taxon>Bacillati</taxon>
        <taxon>Bacillota</taxon>
        <taxon>Clostridia</taxon>
        <taxon>Halanaerobiales</taxon>
        <taxon>Halanaerobiaceae</taxon>
        <taxon>Iocasia</taxon>
    </lineage>
</organism>
<comment type="function">
    <text evidence="2 15">Catalyzes the phosphorylation of D-fructose 6-phosphate to fructose 1,6-bisphosphate by ATP, the first committing step of glycolysis.</text>
</comment>
<keyword evidence="8 15" id="KW-0479">Metal-binding</keyword>
<dbReference type="NCBIfam" id="NF002872">
    <property type="entry name" value="PRK03202.1"/>
    <property type="match status" value="1"/>
</dbReference>
<dbReference type="InterPro" id="IPR000023">
    <property type="entry name" value="Phosphofructokinase_dom"/>
</dbReference>
<dbReference type="GO" id="GO:0005524">
    <property type="term" value="F:ATP binding"/>
    <property type="evidence" value="ECO:0007669"/>
    <property type="project" value="UniProtKB-UniRule"/>
</dbReference>
<evidence type="ECO:0000259" key="16">
    <source>
        <dbReference type="Pfam" id="PF00365"/>
    </source>
</evidence>
<dbReference type="GO" id="GO:0042802">
    <property type="term" value="F:identical protein binding"/>
    <property type="evidence" value="ECO:0007669"/>
    <property type="project" value="TreeGrafter"/>
</dbReference>
<feature type="binding site" evidence="15">
    <location>
        <position position="11"/>
    </location>
    <ligand>
        <name>ATP</name>
        <dbReference type="ChEBI" id="CHEBI:30616"/>
    </ligand>
</feature>
<sequence length="331" mass="35727">MNKIGVLTSGGDAPGMNAAIRSVVRVALHHGLNVVGIRRGYAGLIDGDFYQMNRSSVSDIIQRGGTILLSARCEEFKTPEGRQKALHNMQQEGIEALVVIGGDGSLTGAQKIDKELGIPVIGIPGTIDNDLAGTEITIGCDTAMNTVIDAINKIRDTATSHERTFVIETMGRRCGFLTVMTALAGGADAILIPEMNYDLDDICNKLIKRQEMGRLHNIVLVAEGVGEDFKTNRNLDESPAFFISRLISDKTGQETRVIILGHLQRGGSPTVRDRVLASRMGAKAVELLLAGESNIMIGIEGRELVYHKISEVLSTKKEIDMGLYELGTILS</sequence>
<dbReference type="InterPro" id="IPR012828">
    <property type="entry name" value="PFKA_ATP_prok"/>
</dbReference>
<evidence type="ECO:0000313" key="18">
    <source>
        <dbReference type="Proteomes" id="UP000665020"/>
    </source>
</evidence>
<keyword evidence="5 15" id="KW-0963">Cytoplasm</keyword>
<dbReference type="InterPro" id="IPR022953">
    <property type="entry name" value="ATP_PFK"/>
</dbReference>
<dbReference type="AlphaFoldDB" id="A0A8A7KFW5"/>
<evidence type="ECO:0000256" key="14">
    <source>
        <dbReference type="ARBA" id="ARBA00048070"/>
    </source>
</evidence>
<dbReference type="FunFam" id="3.40.50.460:FF:000002">
    <property type="entry name" value="ATP-dependent 6-phosphofructokinase"/>
    <property type="match status" value="1"/>
</dbReference>
<keyword evidence="7 15" id="KW-0808">Transferase</keyword>
<feature type="binding site" description="in other chain" evidence="15">
    <location>
        <position position="223"/>
    </location>
    <ligand>
        <name>substrate</name>
        <note>ligand shared between dimeric partners</note>
    </ligand>
</feature>
<evidence type="ECO:0000256" key="2">
    <source>
        <dbReference type="ARBA" id="ARBA00002659"/>
    </source>
</evidence>
<dbReference type="InterPro" id="IPR035966">
    <property type="entry name" value="PKF_sf"/>
</dbReference>
<accession>A0A8A7KFW5</accession>
<evidence type="ECO:0000256" key="1">
    <source>
        <dbReference type="ARBA" id="ARBA00001946"/>
    </source>
</evidence>
<evidence type="ECO:0000256" key="8">
    <source>
        <dbReference type="ARBA" id="ARBA00022723"/>
    </source>
</evidence>
<feature type="binding site" evidence="15">
    <location>
        <position position="256"/>
    </location>
    <ligand>
        <name>substrate</name>
        <note>ligand shared between dimeric partners</note>
    </ligand>
</feature>
<keyword evidence="11 15" id="KW-0067">ATP-binding</keyword>
<feature type="binding site" description="in other chain" evidence="15">
    <location>
        <begin position="262"/>
        <end position="265"/>
    </location>
    <ligand>
        <name>substrate</name>
        <note>ligand shared between dimeric partners</note>
    </ligand>
</feature>
<dbReference type="PIRSF" id="PIRSF000532">
    <property type="entry name" value="ATP_PFK_prok"/>
    <property type="match status" value="1"/>
</dbReference>
<dbReference type="Gene3D" id="3.40.50.450">
    <property type="match status" value="1"/>
</dbReference>
<comment type="subcellular location">
    <subcellularLocation>
        <location evidence="3 15">Cytoplasm</location>
    </subcellularLocation>
</comment>
<dbReference type="EMBL" id="CP046640">
    <property type="protein sequence ID" value="QTL98985.1"/>
    <property type="molecule type" value="Genomic_DNA"/>
</dbReference>
<dbReference type="FunFam" id="3.40.50.450:FF:000001">
    <property type="entry name" value="ATP-dependent 6-phosphofructokinase"/>
    <property type="match status" value="1"/>
</dbReference>
<dbReference type="PANTHER" id="PTHR13697:SF4">
    <property type="entry name" value="ATP-DEPENDENT 6-PHOSPHOFRUCTOKINASE"/>
    <property type="match status" value="1"/>
</dbReference>
<dbReference type="Proteomes" id="UP000665020">
    <property type="component" value="Chromosome"/>
</dbReference>
<dbReference type="Gene3D" id="3.40.50.460">
    <property type="entry name" value="Phosphofructokinase domain"/>
    <property type="match status" value="1"/>
</dbReference>
<comment type="similarity">
    <text evidence="15">Belongs to the phosphofructokinase type A (PFKA) family. ATP-dependent PFK group I subfamily. Prokaryotic clade 'B1' sub-subfamily.</text>
</comment>
<dbReference type="UniPathway" id="UPA00109">
    <property type="reaction ID" value="UER00182"/>
</dbReference>
<evidence type="ECO:0000256" key="13">
    <source>
        <dbReference type="ARBA" id="ARBA00023152"/>
    </source>
</evidence>
<keyword evidence="9 15" id="KW-0547">Nucleotide-binding</keyword>
<keyword evidence="12 15" id="KW-0460">Magnesium</keyword>
<feature type="binding site" description="in other chain" evidence="15">
    <location>
        <begin position="170"/>
        <end position="172"/>
    </location>
    <ligand>
        <name>substrate</name>
        <note>ligand shared between dimeric partners</note>
    </ligand>
</feature>
<feature type="binding site" evidence="15">
    <location>
        <begin position="102"/>
        <end position="105"/>
    </location>
    <ligand>
        <name>ATP</name>
        <dbReference type="ChEBI" id="CHEBI:30616"/>
    </ligand>
</feature>
<gene>
    <name evidence="15 17" type="primary">pfkA</name>
    <name evidence="17" type="ORF">GM661_13965</name>
</gene>